<evidence type="ECO:0000259" key="1">
    <source>
        <dbReference type="Pfam" id="PF13401"/>
    </source>
</evidence>
<evidence type="ECO:0000313" key="2">
    <source>
        <dbReference type="EMBL" id="TCS69741.1"/>
    </source>
</evidence>
<dbReference type="AlphaFoldDB" id="A0A4R3JRN4"/>
<dbReference type="InterPro" id="IPR027417">
    <property type="entry name" value="P-loop_NTPase"/>
</dbReference>
<sequence>MAKNKEIRDTKVVREALALAQLVLAEDNPIGEITGAAGTGKTMAGRAIVDKHGALRIAAWDGMTRHQLLREVALLAGIEGAGAADKLLRRGEDAERLLLVVDEANKCSWRVLETLRYLADECAIAVILIGTELYSRKFSEARTRPLLLQLGSRIGAKRVSTRHLDRAETYAHVIRPIFGDVADKDVITQFWTLCRKGNYREAVELAGECQRIMASNGIQSLTPAVLELAGKWMANRHAVEG</sequence>
<comment type="caution">
    <text evidence="2">The sequence shown here is derived from an EMBL/GenBank/DDBJ whole genome shotgun (WGS) entry which is preliminary data.</text>
</comment>
<reference evidence="2 3" key="1">
    <citation type="submission" date="2019-03" db="EMBL/GenBank/DDBJ databases">
        <title>Genomic Encyclopedia of Type Strains, Phase IV (KMG-IV): sequencing the most valuable type-strain genomes for metagenomic binning, comparative biology and taxonomic classification.</title>
        <authorList>
            <person name="Goeker M."/>
        </authorList>
    </citation>
    <scope>NUCLEOTIDE SEQUENCE [LARGE SCALE GENOMIC DNA]</scope>
    <source>
        <strain evidence="2 3">DSM 103923</strain>
    </source>
</reference>
<feature type="domain" description="ORC1/DEAH AAA+ ATPase" evidence="1">
    <location>
        <begin position="28"/>
        <end position="132"/>
    </location>
</feature>
<dbReference type="PANTHER" id="PTHR35894">
    <property type="entry name" value="GENERAL SECRETION PATHWAY PROTEIN A-RELATED"/>
    <property type="match status" value="1"/>
</dbReference>
<organism evidence="2 3">
    <name type="scientific">Sulfuritortus calidifontis</name>
    <dbReference type="NCBI Taxonomy" id="1914471"/>
    <lineage>
        <taxon>Bacteria</taxon>
        <taxon>Pseudomonadati</taxon>
        <taxon>Pseudomonadota</taxon>
        <taxon>Betaproteobacteria</taxon>
        <taxon>Nitrosomonadales</taxon>
        <taxon>Thiobacillaceae</taxon>
        <taxon>Sulfuritortus</taxon>
    </lineage>
</organism>
<dbReference type="PANTHER" id="PTHR35894:SF5">
    <property type="entry name" value="MU-LIKE PROPHAGE FLUMU DNA TRANSPOSITION PROTEIN B"/>
    <property type="match status" value="1"/>
</dbReference>
<gene>
    <name evidence="2" type="ORF">EDC61_11941</name>
</gene>
<protein>
    <submittedName>
        <fullName evidence="2">AAA domain-containing protein</fullName>
    </submittedName>
</protein>
<dbReference type="Pfam" id="PF13401">
    <property type="entry name" value="AAA_22"/>
    <property type="match status" value="1"/>
</dbReference>
<proteinExistence type="predicted"/>
<dbReference type="Gene3D" id="3.40.50.300">
    <property type="entry name" value="P-loop containing nucleotide triphosphate hydrolases"/>
    <property type="match status" value="1"/>
</dbReference>
<dbReference type="GO" id="GO:0016887">
    <property type="term" value="F:ATP hydrolysis activity"/>
    <property type="evidence" value="ECO:0007669"/>
    <property type="project" value="InterPro"/>
</dbReference>
<name>A0A4R3JRN4_9PROT</name>
<dbReference type="Proteomes" id="UP000295135">
    <property type="component" value="Unassembled WGS sequence"/>
</dbReference>
<dbReference type="RefSeq" id="WP_126458021.1">
    <property type="nucleotide sequence ID" value="NZ_AP018721.1"/>
</dbReference>
<accession>A0A4R3JRN4</accession>
<dbReference type="EMBL" id="SLZY01000019">
    <property type="protein sequence ID" value="TCS69741.1"/>
    <property type="molecule type" value="Genomic_DNA"/>
</dbReference>
<keyword evidence="3" id="KW-1185">Reference proteome</keyword>
<dbReference type="OrthoDB" id="14765at2"/>
<dbReference type="InterPro" id="IPR052026">
    <property type="entry name" value="ExeA_AAA_ATPase_DNA-bind"/>
</dbReference>
<evidence type="ECO:0000313" key="3">
    <source>
        <dbReference type="Proteomes" id="UP000295135"/>
    </source>
</evidence>
<dbReference type="SUPFAM" id="SSF52540">
    <property type="entry name" value="P-loop containing nucleoside triphosphate hydrolases"/>
    <property type="match status" value="1"/>
</dbReference>
<dbReference type="InterPro" id="IPR049945">
    <property type="entry name" value="AAA_22"/>
</dbReference>